<gene>
    <name evidence="3" type="ORF">EL17_00020</name>
</gene>
<evidence type="ECO:0000256" key="1">
    <source>
        <dbReference type="ARBA" id="ARBA00006817"/>
    </source>
</evidence>
<keyword evidence="4" id="KW-1185">Reference proteome</keyword>
<evidence type="ECO:0000259" key="2">
    <source>
        <dbReference type="Pfam" id="PF08327"/>
    </source>
</evidence>
<comment type="similarity">
    <text evidence="1">Belongs to the AHA1 family.</text>
</comment>
<comment type="caution">
    <text evidence="3">The sequence shown here is derived from an EMBL/GenBank/DDBJ whole genome shotgun (WGS) entry which is preliminary data.</text>
</comment>
<dbReference type="eggNOG" id="COG3832">
    <property type="taxonomic scope" value="Bacteria"/>
</dbReference>
<organism evidence="3 4">
    <name type="scientific">Anditalea andensis</name>
    <dbReference type="NCBI Taxonomy" id="1048983"/>
    <lineage>
        <taxon>Bacteria</taxon>
        <taxon>Pseudomonadati</taxon>
        <taxon>Bacteroidota</taxon>
        <taxon>Cytophagia</taxon>
        <taxon>Cytophagales</taxon>
        <taxon>Cytophagaceae</taxon>
        <taxon>Anditalea</taxon>
    </lineage>
</organism>
<protein>
    <recommendedName>
        <fullName evidence="2">Activator of Hsp90 ATPase homologue 1/2-like C-terminal domain-containing protein</fullName>
    </recommendedName>
</protein>
<sequence>MNKTIKHQFEFPQSTEVVWEYLTNAELLAQWLMPNDIKPIVGHKFQFQSRPMPKFGFDGIVHCEILEIIDYKKLVYSWKGGMLDSVVVWTILPTDKGTLLTLEHKGFKGIKNLLPYIIMKKGWAKIGKTLFKQLNPA</sequence>
<dbReference type="RefSeq" id="WP_051719668.1">
    <property type="nucleotide sequence ID" value="NZ_JMIH01000001.1"/>
</dbReference>
<dbReference type="CDD" id="cd07814">
    <property type="entry name" value="SRPBCC_CalC_Aha1-like"/>
    <property type="match status" value="1"/>
</dbReference>
<reference evidence="3 4" key="1">
    <citation type="submission" date="2014-04" db="EMBL/GenBank/DDBJ databases">
        <title>Characterization and application of a salt tolerant electro-active bacterium.</title>
        <authorList>
            <person name="Yang L."/>
            <person name="Wei S."/>
            <person name="Tay Q.X.M."/>
        </authorList>
    </citation>
    <scope>NUCLEOTIDE SEQUENCE [LARGE SCALE GENOMIC DNA]</scope>
    <source>
        <strain evidence="3 4">LY1</strain>
    </source>
</reference>
<dbReference type="Proteomes" id="UP000027821">
    <property type="component" value="Unassembled WGS sequence"/>
</dbReference>
<dbReference type="AlphaFoldDB" id="A0A074L405"/>
<proteinExistence type="inferred from homology"/>
<dbReference type="Pfam" id="PF08327">
    <property type="entry name" value="AHSA1"/>
    <property type="match status" value="1"/>
</dbReference>
<evidence type="ECO:0000313" key="4">
    <source>
        <dbReference type="Proteomes" id="UP000027821"/>
    </source>
</evidence>
<dbReference type="EMBL" id="JMIH01000001">
    <property type="protein sequence ID" value="KEO75934.1"/>
    <property type="molecule type" value="Genomic_DNA"/>
</dbReference>
<dbReference type="SUPFAM" id="SSF55961">
    <property type="entry name" value="Bet v1-like"/>
    <property type="match status" value="1"/>
</dbReference>
<dbReference type="Gene3D" id="3.30.530.20">
    <property type="match status" value="1"/>
</dbReference>
<evidence type="ECO:0000313" key="3">
    <source>
        <dbReference type="EMBL" id="KEO75934.1"/>
    </source>
</evidence>
<dbReference type="OrthoDB" id="2355173at2"/>
<name>A0A074L405_9BACT</name>
<dbReference type="InterPro" id="IPR023393">
    <property type="entry name" value="START-like_dom_sf"/>
</dbReference>
<dbReference type="InterPro" id="IPR013538">
    <property type="entry name" value="ASHA1/2-like_C"/>
</dbReference>
<accession>A0A074L405</accession>
<feature type="domain" description="Activator of Hsp90 ATPase homologue 1/2-like C-terminal" evidence="2">
    <location>
        <begin position="15"/>
        <end position="129"/>
    </location>
</feature>